<sequence length="132" mass="14564">MPPLLTALPRLSFRLPTRLLNPTPLPLHHLQSTYQPPDPPLSQQQQQPPDTNSNNNNNPHGNFYKTFGRPLAKTFLIAVATYQLLYISWLKLESMEVKRDKEGEMRALRGELEGLTAGTGTGTGNGKGLSGS</sequence>
<reference evidence="2 3" key="1">
    <citation type="submission" date="2017-03" db="EMBL/GenBank/DDBJ databases">
        <title>Genomes of endolithic fungi from Antarctica.</title>
        <authorList>
            <person name="Coleine C."/>
            <person name="Masonjones S."/>
            <person name="Stajich J.E."/>
        </authorList>
    </citation>
    <scope>NUCLEOTIDE SEQUENCE [LARGE SCALE GENOMIC DNA]</scope>
    <source>
        <strain evidence="2 3">CCFEE 5184</strain>
    </source>
</reference>
<evidence type="ECO:0008006" key="4">
    <source>
        <dbReference type="Google" id="ProtNLM"/>
    </source>
</evidence>
<feature type="compositionally biased region" description="Gly residues" evidence="1">
    <location>
        <begin position="117"/>
        <end position="132"/>
    </location>
</feature>
<name>A0A4U0X6M7_9PEZI</name>
<feature type="region of interest" description="Disordered" evidence="1">
    <location>
        <begin position="24"/>
        <end position="64"/>
    </location>
</feature>
<keyword evidence="3" id="KW-1185">Reference proteome</keyword>
<dbReference type="AlphaFoldDB" id="A0A4U0X6M7"/>
<proteinExistence type="predicted"/>
<organism evidence="2 3">
    <name type="scientific">Friedmanniomyces simplex</name>
    <dbReference type="NCBI Taxonomy" id="329884"/>
    <lineage>
        <taxon>Eukaryota</taxon>
        <taxon>Fungi</taxon>
        <taxon>Dikarya</taxon>
        <taxon>Ascomycota</taxon>
        <taxon>Pezizomycotina</taxon>
        <taxon>Dothideomycetes</taxon>
        <taxon>Dothideomycetidae</taxon>
        <taxon>Mycosphaerellales</taxon>
        <taxon>Teratosphaeriaceae</taxon>
        <taxon>Friedmanniomyces</taxon>
    </lineage>
</organism>
<dbReference type="Proteomes" id="UP000309340">
    <property type="component" value="Unassembled WGS sequence"/>
</dbReference>
<evidence type="ECO:0000313" key="2">
    <source>
        <dbReference type="EMBL" id="TKA72110.1"/>
    </source>
</evidence>
<feature type="compositionally biased region" description="Low complexity" evidence="1">
    <location>
        <begin position="41"/>
        <end position="59"/>
    </location>
</feature>
<dbReference type="OrthoDB" id="2120024at2759"/>
<comment type="caution">
    <text evidence="2">The sequence shown here is derived from an EMBL/GenBank/DDBJ whole genome shotgun (WGS) entry which is preliminary data.</text>
</comment>
<evidence type="ECO:0000313" key="3">
    <source>
        <dbReference type="Proteomes" id="UP000309340"/>
    </source>
</evidence>
<protein>
    <recommendedName>
        <fullName evidence="4">Inner membrane assembly complex subunit 17</fullName>
    </recommendedName>
</protein>
<accession>A0A4U0X6M7</accession>
<gene>
    <name evidence="2" type="ORF">B0A55_06522</name>
</gene>
<dbReference type="EMBL" id="NAJQ01000323">
    <property type="protein sequence ID" value="TKA72110.1"/>
    <property type="molecule type" value="Genomic_DNA"/>
</dbReference>
<evidence type="ECO:0000256" key="1">
    <source>
        <dbReference type="SAM" id="MobiDB-lite"/>
    </source>
</evidence>
<feature type="region of interest" description="Disordered" evidence="1">
    <location>
        <begin position="110"/>
        <end position="132"/>
    </location>
</feature>